<keyword evidence="4 5" id="KW-0408">Iron</keyword>
<dbReference type="GO" id="GO:0046872">
    <property type="term" value="F:metal ion binding"/>
    <property type="evidence" value="ECO:0007669"/>
    <property type="project" value="UniProtKB-KW"/>
</dbReference>
<accession>A0A2T0T7M6</accession>
<evidence type="ECO:0000313" key="7">
    <source>
        <dbReference type="EMBL" id="PRY41648.1"/>
    </source>
</evidence>
<dbReference type="GO" id="GO:0003868">
    <property type="term" value="F:4-hydroxyphenylpyruvate dioxygenase activity"/>
    <property type="evidence" value="ECO:0007669"/>
    <property type="project" value="InterPro"/>
</dbReference>
<dbReference type="OrthoDB" id="9780241at2"/>
<dbReference type="PANTHER" id="PTHR11959">
    <property type="entry name" value="4-HYDROXYPHENYLPYRUVATE DIOXYGENASE"/>
    <property type="match status" value="1"/>
</dbReference>
<dbReference type="RefSeq" id="WP_106188643.1">
    <property type="nucleotide sequence ID" value="NZ_PVTF01000005.1"/>
</dbReference>
<dbReference type="InterPro" id="IPR041735">
    <property type="entry name" value="4OHPhenylPyrv_dOase_C"/>
</dbReference>
<dbReference type="Pfam" id="PF13669">
    <property type="entry name" value="Glyoxalase_4"/>
    <property type="match status" value="1"/>
</dbReference>
<feature type="domain" description="VOC" evidence="6">
    <location>
        <begin position="158"/>
        <end position="309"/>
    </location>
</feature>
<comment type="cofactor">
    <cofactor evidence="5">
        <name>Fe cation</name>
        <dbReference type="ChEBI" id="CHEBI:24875"/>
    </cofactor>
    <text evidence="5">Binds 1 Fe cation per subunit.</text>
</comment>
<feature type="binding site" evidence="5">
    <location>
        <position position="161"/>
    </location>
    <ligand>
        <name>Fe cation</name>
        <dbReference type="ChEBI" id="CHEBI:24875"/>
    </ligand>
</feature>
<keyword evidence="2 5" id="KW-0479">Metal-binding</keyword>
<name>A0A2T0T7M6_9PSEU</name>
<gene>
    <name evidence="7" type="ORF">CLV43_105406</name>
</gene>
<feature type="binding site" evidence="5">
    <location>
        <position position="241"/>
    </location>
    <ligand>
        <name>Fe cation</name>
        <dbReference type="ChEBI" id="CHEBI:24875"/>
    </ligand>
</feature>
<protein>
    <submittedName>
        <fullName evidence="7">4-hydroxymandelate synthase</fullName>
    </submittedName>
</protein>
<dbReference type="InterPro" id="IPR005956">
    <property type="entry name" value="4OHPhenylPyrv_dOase"/>
</dbReference>
<proteinExistence type="inferred from homology"/>
<dbReference type="Gene3D" id="3.10.180.10">
    <property type="entry name" value="2,3-Dihydroxybiphenyl 1,2-Dioxygenase, domain 1"/>
    <property type="match status" value="2"/>
</dbReference>
<keyword evidence="3" id="KW-0677">Repeat</keyword>
<dbReference type="CDD" id="cd08342">
    <property type="entry name" value="HPPD_N_like"/>
    <property type="match status" value="1"/>
</dbReference>
<evidence type="ECO:0000256" key="1">
    <source>
        <dbReference type="ARBA" id="ARBA00005877"/>
    </source>
</evidence>
<dbReference type="InterPro" id="IPR041736">
    <property type="entry name" value="4OHPhenylPyrv_dOase_N"/>
</dbReference>
<evidence type="ECO:0000256" key="2">
    <source>
        <dbReference type="ARBA" id="ARBA00022723"/>
    </source>
</evidence>
<dbReference type="Proteomes" id="UP000239494">
    <property type="component" value="Unassembled WGS sequence"/>
</dbReference>
<dbReference type="PANTHER" id="PTHR11959:SF1">
    <property type="entry name" value="4-HYDROXYPHENYLPYRUVATE DIOXYGENASE"/>
    <property type="match status" value="1"/>
</dbReference>
<feature type="binding site" evidence="5">
    <location>
        <position position="320"/>
    </location>
    <ligand>
        <name>Fe cation</name>
        <dbReference type="ChEBI" id="CHEBI:24875"/>
    </ligand>
</feature>
<sequence length="354" mass="37967">MTHAPDFRLGHVEFYVADLAAASAELTDHYGFRPVARAATAEADSLALRQGRITLVLTQARTDDHPAARYVRAHGDGVADIALTVTDVFVAFGAAVARGAVAVAPPYRHADGRTTAVIEGFGDVVHTLTEAGGDFAVPPGFTPVEDADAAGAGELLTELDHFAICIEAGELDRTVEHYTRVLGFRTIFTELIRVGAQAMESQVVQSASGEITLTLIQPDATAEPGQINRFLERHGGPGVQHLAFTATDIVEAVGTLQKRGVDFLTAPEAYYTLLAGHLDLTRHTIAGLRELNVLVDEDQDGQLFQIFTRSTHPDSTLFYEVIERFGARTFGSGNIKALYEAVEAERLASEGVSL</sequence>
<dbReference type="InterPro" id="IPR037523">
    <property type="entry name" value="VOC_core"/>
</dbReference>
<dbReference type="EMBL" id="PVTF01000005">
    <property type="protein sequence ID" value="PRY41648.1"/>
    <property type="molecule type" value="Genomic_DNA"/>
</dbReference>
<feature type="domain" description="VOC" evidence="6">
    <location>
        <begin position="8"/>
        <end position="131"/>
    </location>
</feature>
<comment type="caution">
    <text evidence="7">The sequence shown here is derived from an EMBL/GenBank/DDBJ whole genome shotgun (WGS) entry which is preliminary data.</text>
</comment>
<dbReference type="InterPro" id="IPR029068">
    <property type="entry name" value="Glyas_Bleomycin-R_OHBP_Dase"/>
</dbReference>
<evidence type="ECO:0000256" key="3">
    <source>
        <dbReference type="ARBA" id="ARBA00022737"/>
    </source>
</evidence>
<evidence type="ECO:0000259" key="6">
    <source>
        <dbReference type="PROSITE" id="PS51819"/>
    </source>
</evidence>
<reference evidence="7 8" key="1">
    <citation type="submission" date="2018-03" db="EMBL/GenBank/DDBJ databases">
        <title>Genomic Encyclopedia of Archaeal and Bacterial Type Strains, Phase II (KMG-II): from individual species to whole genera.</title>
        <authorList>
            <person name="Goeker M."/>
        </authorList>
    </citation>
    <scope>NUCLEOTIDE SEQUENCE [LARGE SCALE GENOMIC DNA]</scope>
    <source>
        <strain evidence="7 8">DSM 44720</strain>
    </source>
</reference>
<dbReference type="CDD" id="cd07250">
    <property type="entry name" value="HPPD_C_like"/>
    <property type="match status" value="1"/>
</dbReference>
<dbReference type="AlphaFoldDB" id="A0A2T0T7M6"/>
<dbReference type="SUPFAM" id="SSF54593">
    <property type="entry name" value="Glyoxalase/Bleomycin resistance protein/Dihydroxybiphenyl dioxygenase"/>
    <property type="match status" value="1"/>
</dbReference>
<dbReference type="Pfam" id="PF14696">
    <property type="entry name" value="Glyoxalase_5"/>
    <property type="match status" value="1"/>
</dbReference>
<dbReference type="GO" id="GO:0006572">
    <property type="term" value="P:L-tyrosine catabolic process"/>
    <property type="evidence" value="ECO:0007669"/>
    <property type="project" value="TreeGrafter"/>
</dbReference>
<comment type="similarity">
    <text evidence="1">Belongs to the 4HPPD family.</text>
</comment>
<dbReference type="PROSITE" id="PS51819">
    <property type="entry name" value="VOC"/>
    <property type="match status" value="2"/>
</dbReference>
<dbReference type="NCBIfam" id="TIGR01263">
    <property type="entry name" value="4HPPD"/>
    <property type="match status" value="1"/>
</dbReference>
<dbReference type="PIRSF" id="PIRSF009283">
    <property type="entry name" value="HPP_dOase"/>
    <property type="match status" value="1"/>
</dbReference>
<keyword evidence="8" id="KW-1185">Reference proteome</keyword>
<evidence type="ECO:0000313" key="8">
    <source>
        <dbReference type="Proteomes" id="UP000239494"/>
    </source>
</evidence>
<organism evidence="7 8">
    <name type="scientific">Umezawaea tangerina</name>
    <dbReference type="NCBI Taxonomy" id="84725"/>
    <lineage>
        <taxon>Bacteria</taxon>
        <taxon>Bacillati</taxon>
        <taxon>Actinomycetota</taxon>
        <taxon>Actinomycetes</taxon>
        <taxon>Pseudonocardiales</taxon>
        <taxon>Pseudonocardiaceae</taxon>
        <taxon>Umezawaea</taxon>
    </lineage>
</organism>
<evidence type="ECO:0000256" key="5">
    <source>
        <dbReference type="PIRSR" id="PIRSR009283-1"/>
    </source>
</evidence>
<evidence type="ECO:0000256" key="4">
    <source>
        <dbReference type="ARBA" id="ARBA00023004"/>
    </source>
</evidence>